<sequence>MNQPEFIIRKATENDAELIFNLIKKLAIYEKMENDVITTAEQLKENIFKNNFAEVVIAEENSKPVGFALYFFNFSTFLGKPGLYLEDLYVEENHRGKGYGKKLLLHLAKIAKEKNCGRMEWSVLNWNEPAINFYESLGAKGMKEWTVYRLDKETIADLVK</sequence>
<dbReference type="InterPro" id="IPR000182">
    <property type="entry name" value="GNAT_dom"/>
</dbReference>
<accession>A0A1I3E887</accession>
<evidence type="ECO:0000259" key="4">
    <source>
        <dbReference type="PROSITE" id="PS51186"/>
    </source>
</evidence>
<feature type="domain" description="N-acetyltransferase" evidence="4">
    <location>
        <begin position="6"/>
        <end position="160"/>
    </location>
</feature>
<dbReference type="RefSeq" id="WP_090079119.1">
    <property type="nucleotide sequence ID" value="NZ_FOQT01000001.1"/>
</dbReference>
<dbReference type="PANTHER" id="PTHR10545:SF29">
    <property type="entry name" value="GH14572P-RELATED"/>
    <property type="match status" value="1"/>
</dbReference>
<dbReference type="PANTHER" id="PTHR10545">
    <property type="entry name" value="DIAMINE N-ACETYLTRANSFERASE"/>
    <property type="match status" value="1"/>
</dbReference>
<dbReference type="GO" id="GO:0005840">
    <property type="term" value="C:ribosome"/>
    <property type="evidence" value="ECO:0007669"/>
    <property type="project" value="UniProtKB-KW"/>
</dbReference>
<keyword evidence="5" id="KW-0689">Ribosomal protein</keyword>
<gene>
    <name evidence="5" type="ORF">SAMN05443292_0930</name>
</gene>
<comment type="similarity">
    <text evidence="1">Belongs to the acetyltransferase family.</text>
</comment>
<evidence type="ECO:0000256" key="2">
    <source>
        <dbReference type="ARBA" id="ARBA00022679"/>
    </source>
</evidence>
<dbReference type="Gene3D" id="3.40.630.30">
    <property type="match status" value="1"/>
</dbReference>
<dbReference type="SUPFAM" id="SSF55729">
    <property type="entry name" value="Acyl-CoA N-acyltransferases (Nat)"/>
    <property type="match status" value="1"/>
</dbReference>
<evidence type="ECO:0000313" key="6">
    <source>
        <dbReference type="Proteomes" id="UP000198931"/>
    </source>
</evidence>
<name>A0A1I3E887_9FLAO</name>
<dbReference type="InterPro" id="IPR051016">
    <property type="entry name" value="Diverse_Substrate_AcTransf"/>
</dbReference>
<keyword evidence="6" id="KW-1185">Reference proteome</keyword>
<dbReference type="STRING" id="1125876.SAMN05443292_0930"/>
<dbReference type="EMBL" id="FOQT01000001">
    <property type="protein sequence ID" value="SFH95175.1"/>
    <property type="molecule type" value="Genomic_DNA"/>
</dbReference>
<dbReference type="GO" id="GO:0008080">
    <property type="term" value="F:N-acetyltransferase activity"/>
    <property type="evidence" value="ECO:0007669"/>
    <property type="project" value="TreeGrafter"/>
</dbReference>
<dbReference type="Proteomes" id="UP000198931">
    <property type="component" value="Unassembled WGS sequence"/>
</dbReference>
<dbReference type="CDD" id="cd04301">
    <property type="entry name" value="NAT_SF"/>
    <property type="match status" value="1"/>
</dbReference>
<dbReference type="Pfam" id="PF00583">
    <property type="entry name" value="Acetyltransf_1"/>
    <property type="match status" value="1"/>
</dbReference>
<keyword evidence="3" id="KW-0012">Acyltransferase</keyword>
<dbReference type="AlphaFoldDB" id="A0A1I3E887"/>
<reference evidence="5 6" key="1">
    <citation type="submission" date="2016-10" db="EMBL/GenBank/DDBJ databases">
        <authorList>
            <person name="de Groot N.N."/>
        </authorList>
    </citation>
    <scope>NUCLEOTIDE SEQUENCE [LARGE SCALE GENOMIC DNA]</scope>
    <source>
        <strain evidence="5 6">DSM 26000</strain>
    </source>
</reference>
<dbReference type="InterPro" id="IPR016181">
    <property type="entry name" value="Acyl_CoA_acyltransferase"/>
</dbReference>
<keyword evidence="2" id="KW-0808">Transferase</keyword>
<evidence type="ECO:0000256" key="1">
    <source>
        <dbReference type="ARBA" id="ARBA00008694"/>
    </source>
</evidence>
<proteinExistence type="inferred from homology"/>
<organism evidence="5 6">
    <name type="scientific">Halpernia frigidisoli</name>
    <dbReference type="NCBI Taxonomy" id="1125876"/>
    <lineage>
        <taxon>Bacteria</taxon>
        <taxon>Pseudomonadati</taxon>
        <taxon>Bacteroidota</taxon>
        <taxon>Flavobacteriia</taxon>
        <taxon>Flavobacteriales</taxon>
        <taxon>Weeksellaceae</taxon>
        <taxon>Chryseobacterium group</taxon>
        <taxon>Halpernia</taxon>
    </lineage>
</organism>
<dbReference type="OrthoDB" id="9805924at2"/>
<dbReference type="PROSITE" id="PS51186">
    <property type="entry name" value="GNAT"/>
    <property type="match status" value="1"/>
</dbReference>
<dbReference type="FunFam" id="3.40.630.30:FF:000064">
    <property type="entry name" value="GNAT family acetyltransferase"/>
    <property type="match status" value="1"/>
</dbReference>
<evidence type="ECO:0000313" key="5">
    <source>
        <dbReference type="EMBL" id="SFH95175.1"/>
    </source>
</evidence>
<keyword evidence="5" id="KW-0687">Ribonucleoprotein</keyword>
<protein>
    <submittedName>
        <fullName evidence="5">Ribosomal protein S18 acetylase RimI</fullName>
    </submittedName>
</protein>
<evidence type="ECO:0000256" key="3">
    <source>
        <dbReference type="ARBA" id="ARBA00023315"/>
    </source>
</evidence>